<dbReference type="Proteomes" id="UP000009172">
    <property type="component" value="Unassembled WGS sequence"/>
</dbReference>
<dbReference type="EMBL" id="GG698548">
    <property type="protein sequence ID" value="EGE00694.1"/>
    <property type="molecule type" value="Genomic_DNA"/>
</dbReference>
<dbReference type="AlphaFoldDB" id="F2SAU4"/>
<sequence>MSKHWWVKKRCLTRRRERSTPCRNPKAKRKEETVTKTKTTGRGKTKKKSPKAPVQRDEQSCSSIWAEGSKSTKRQKGV</sequence>
<keyword evidence="3" id="KW-1185">Reference proteome</keyword>
<name>F2SAU4_TRIT1</name>
<accession>F2SAU4</accession>
<reference evidence="3" key="1">
    <citation type="journal article" date="2012" name="MBio">
        <title>Comparative genome analysis of Trichophyton rubrum and related dermatophytes reveals candidate genes involved in infection.</title>
        <authorList>
            <person name="Martinez D.A."/>
            <person name="Oliver B.G."/>
            <person name="Graeser Y."/>
            <person name="Goldberg J.M."/>
            <person name="Li W."/>
            <person name="Martinez-Rossi N.M."/>
            <person name="Monod M."/>
            <person name="Shelest E."/>
            <person name="Barton R.C."/>
            <person name="Birch E."/>
            <person name="Brakhage A.A."/>
            <person name="Chen Z."/>
            <person name="Gurr S.J."/>
            <person name="Heiman D."/>
            <person name="Heitman J."/>
            <person name="Kosti I."/>
            <person name="Rossi A."/>
            <person name="Saif S."/>
            <person name="Samalova M."/>
            <person name="Saunders C.W."/>
            <person name="Shea T."/>
            <person name="Summerbell R.C."/>
            <person name="Xu J."/>
            <person name="Young S."/>
            <person name="Zeng Q."/>
            <person name="Birren B.W."/>
            <person name="Cuomo C.A."/>
            <person name="White T.C."/>
        </authorList>
    </citation>
    <scope>NUCLEOTIDE SEQUENCE [LARGE SCALE GENOMIC DNA]</scope>
    <source>
        <strain evidence="3">CBS 112818</strain>
    </source>
</reference>
<organism evidence="2 3">
    <name type="scientific">Trichophyton tonsurans (strain CBS 112818)</name>
    <name type="common">Scalp ringworm fungus</name>
    <dbReference type="NCBI Taxonomy" id="647933"/>
    <lineage>
        <taxon>Eukaryota</taxon>
        <taxon>Fungi</taxon>
        <taxon>Dikarya</taxon>
        <taxon>Ascomycota</taxon>
        <taxon>Pezizomycotina</taxon>
        <taxon>Eurotiomycetes</taxon>
        <taxon>Eurotiomycetidae</taxon>
        <taxon>Onygenales</taxon>
        <taxon>Arthrodermataceae</taxon>
        <taxon>Trichophyton</taxon>
    </lineage>
</organism>
<protein>
    <submittedName>
        <fullName evidence="2">Uncharacterized protein</fullName>
    </submittedName>
</protein>
<dbReference type="HOGENOM" id="CLU_2623778_0_0_1"/>
<feature type="compositionally biased region" description="Basic residues" evidence="1">
    <location>
        <begin position="39"/>
        <end position="50"/>
    </location>
</feature>
<evidence type="ECO:0000256" key="1">
    <source>
        <dbReference type="SAM" id="MobiDB-lite"/>
    </source>
</evidence>
<proteinExistence type="predicted"/>
<evidence type="ECO:0000313" key="3">
    <source>
        <dbReference type="Proteomes" id="UP000009172"/>
    </source>
</evidence>
<evidence type="ECO:0000313" key="2">
    <source>
        <dbReference type="EMBL" id="EGE00694.1"/>
    </source>
</evidence>
<gene>
    <name evidence="2" type="ORF">TESG_08667</name>
</gene>
<feature type="region of interest" description="Disordered" evidence="1">
    <location>
        <begin position="14"/>
        <end position="78"/>
    </location>
</feature>